<feature type="transmembrane region" description="Helical" evidence="1">
    <location>
        <begin position="284"/>
        <end position="302"/>
    </location>
</feature>
<evidence type="ECO:0000256" key="1">
    <source>
        <dbReference type="SAM" id="Phobius"/>
    </source>
</evidence>
<keyword evidence="1" id="KW-0472">Membrane</keyword>
<feature type="transmembrane region" description="Helical" evidence="1">
    <location>
        <begin position="188"/>
        <end position="212"/>
    </location>
</feature>
<organism evidence="3 4">
    <name type="scientific">Shewanella jiangmenensis</name>
    <dbReference type="NCBI Taxonomy" id="2837387"/>
    <lineage>
        <taxon>Bacteria</taxon>
        <taxon>Pseudomonadati</taxon>
        <taxon>Pseudomonadota</taxon>
        <taxon>Gammaproteobacteria</taxon>
        <taxon>Alteromonadales</taxon>
        <taxon>Shewanellaceae</taxon>
        <taxon>Shewanella</taxon>
    </lineage>
</organism>
<name>A0ABS5UXX7_9GAMM</name>
<keyword evidence="1" id="KW-0812">Transmembrane</keyword>
<feature type="transmembrane region" description="Helical" evidence="1">
    <location>
        <begin position="111"/>
        <end position="131"/>
    </location>
</feature>
<dbReference type="InterPro" id="IPR025513">
    <property type="entry name" value="DUF4401"/>
</dbReference>
<evidence type="ECO:0000313" key="4">
    <source>
        <dbReference type="Proteomes" id="UP001195903"/>
    </source>
</evidence>
<reference evidence="3 4" key="1">
    <citation type="submission" date="2021-05" db="EMBL/GenBank/DDBJ databases">
        <title>Shewanella sp. JM162201.</title>
        <authorList>
            <person name="Xu S."/>
            <person name="Li A."/>
        </authorList>
    </citation>
    <scope>NUCLEOTIDE SEQUENCE [LARGE SCALE GENOMIC DNA]</scope>
    <source>
        <strain evidence="3 4">JM162201</strain>
    </source>
</reference>
<feature type="transmembrane region" description="Helical" evidence="1">
    <location>
        <begin position="338"/>
        <end position="366"/>
    </location>
</feature>
<keyword evidence="1" id="KW-1133">Transmembrane helix</keyword>
<feature type="transmembrane region" description="Helical" evidence="1">
    <location>
        <begin position="400"/>
        <end position="421"/>
    </location>
</feature>
<evidence type="ECO:0000313" key="3">
    <source>
        <dbReference type="EMBL" id="MBT1442919.1"/>
    </source>
</evidence>
<sequence>MSSSSKMPGANTPSPMAMLWDALQNASLISNDSRQTLHSNVQNAPTPLWLMLLSGVAGWVAALFFLGFSVALIASIGDFDSSHAFVVGLIYVISARFIYAQAAGKDFFEQLGFAINLAAMIALMWGVMDFFEGNDARFYAVAGVILLLNGVFAAYRPDALLSVFGALLMLGLGFEAMGWLYWLLPLLLLLMMLLLFLPLFGAQVGSASALTGSAAPLLRRIRQSLLLGLLVLPWITDSRLRPWDSAAMNSASGVGEGAGSVAGSGFWPWAVLGWHLSLPLAAEFLLFAVLAFATLLTILHTLNKAKIKAKVKPAGSWLGHDDEHVHVNKSTDKLPLSAWLFAIFAVLLLTTVFWFFPALAMAMLLWLVSWQRLERLDVVWCLIAALGSFSLYYYQLSLSLLTKSLVLMALGAVLLAFGVWCKRRSA</sequence>
<feature type="transmembrane region" description="Helical" evidence="1">
    <location>
        <begin position="82"/>
        <end position="99"/>
    </location>
</feature>
<dbReference type="Proteomes" id="UP001195903">
    <property type="component" value="Unassembled WGS sequence"/>
</dbReference>
<evidence type="ECO:0000259" key="2">
    <source>
        <dbReference type="Pfam" id="PF14351"/>
    </source>
</evidence>
<feature type="transmembrane region" description="Helical" evidence="1">
    <location>
        <begin position="48"/>
        <end position="76"/>
    </location>
</feature>
<accession>A0ABS5UXX7</accession>
<feature type="transmembrane region" description="Helical" evidence="1">
    <location>
        <begin position="137"/>
        <end position="155"/>
    </location>
</feature>
<dbReference type="Pfam" id="PF14351">
    <property type="entry name" value="DUF4401"/>
    <property type="match status" value="1"/>
</dbReference>
<protein>
    <submittedName>
        <fullName evidence="3">DUF4401 domain-containing protein</fullName>
    </submittedName>
</protein>
<dbReference type="EMBL" id="JAHEPS010000001">
    <property type="protein sequence ID" value="MBT1442919.1"/>
    <property type="molecule type" value="Genomic_DNA"/>
</dbReference>
<comment type="caution">
    <text evidence="3">The sequence shown here is derived from an EMBL/GenBank/DDBJ whole genome shotgun (WGS) entry which is preliminary data.</text>
</comment>
<proteinExistence type="predicted"/>
<keyword evidence="4" id="KW-1185">Reference proteome</keyword>
<feature type="transmembrane region" description="Helical" evidence="1">
    <location>
        <begin position="160"/>
        <end position="182"/>
    </location>
</feature>
<feature type="domain" description="DUF4401" evidence="2">
    <location>
        <begin position="47"/>
        <end position="423"/>
    </location>
</feature>
<gene>
    <name evidence="3" type="ORF">KJI95_00050</name>
</gene>
<dbReference type="RefSeq" id="WP_214505141.1">
    <property type="nucleotide sequence ID" value="NZ_JAHEPS010000001.1"/>
</dbReference>